<dbReference type="AlphaFoldDB" id="A0A5M9GX56"/>
<name>A0A5M9GX56_9SPHI</name>
<keyword evidence="1" id="KW-0732">Signal</keyword>
<protein>
    <submittedName>
        <fullName evidence="3">DUF3857 domain-containing protein</fullName>
    </submittedName>
</protein>
<evidence type="ECO:0000256" key="1">
    <source>
        <dbReference type="SAM" id="SignalP"/>
    </source>
</evidence>
<dbReference type="EMBL" id="VWNE01000029">
    <property type="protein sequence ID" value="KAA8479196.1"/>
    <property type="molecule type" value="Genomic_DNA"/>
</dbReference>
<dbReference type="Gene3D" id="2.60.40.3140">
    <property type="match status" value="1"/>
</dbReference>
<reference evidence="3 4" key="1">
    <citation type="submission" date="2019-09" db="EMBL/GenBank/DDBJ databases">
        <title>Pararcticibacter amylolyticus gen. nov., sp. nov., isolated from a rottenly hemp rope, and reclassification of Pedobacter tournemirensis as Pararcticibacter tournemirensis comb. nov.</title>
        <authorList>
            <person name="Cai Y."/>
        </authorList>
    </citation>
    <scope>NUCLEOTIDE SEQUENCE [LARGE SCALE GENOMIC DNA]</scope>
    <source>
        <strain evidence="3 4">TF5-37.2-LB10</strain>
    </source>
</reference>
<evidence type="ECO:0000259" key="2">
    <source>
        <dbReference type="Pfam" id="PF12969"/>
    </source>
</evidence>
<dbReference type="InterPro" id="IPR038765">
    <property type="entry name" value="Papain-like_cys_pep_sf"/>
</dbReference>
<dbReference type="Proteomes" id="UP000322918">
    <property type="component" value="Unassembled WGS sequence"/>
</dbReference>
<dbReference type="Pfam" id="PF12969">
    <property type="entry name" value="DUF3857"/>
    <property type="match status" value="1"/>
</dbReference>
<keyword evidence="4" id="KW-1185">Reference proteome</keyword>
<dbReference type="RefSeq" id="WP_141813340.1">
    <property type="nucleotide sequence ID" value="NZ_VFPL01000001.1"/>
</dbReference>
<evidence type="ECO:0000313" key="3">
    <source>
        <dbReference type="EMBL" id="KAA8479196.1"/>
    </source>
</evidence>
<feature type="signal peptide" evidence="1">
    <location>
        <begin position="1"/>
        <end position="23"/>
    </location>
</feature>
<evidence type="ECO:0000313" key="4">
    <source>
        <dbReference type="Proteomes" id="UP000322918"/>
    </source>
</evidence>
<dbReference type="OrthoDB" id="8595007at2"/>
<dbReference type="SUPFAM" id="SSF54001">
    <property type="entry name" value="Cysteine proteinases"/>
    <property type="match status" value="1"/>
</dbReference>
<feature type="chain" id="PRO_5024338575" evidence="1">
    <location>
        <begin position="24"/>
        <end position="645"/>
    </location>
</feature>
<sequence>MMVSVLKKSLAALTLLLSTATYTYSQKTGIAADLYNSSGIPDSLKKDANSVVRYYSMEMTVKGPARATLRQHSVETILNEKAEEKALMVIGYNKKFSSVNGAEMIVYDASGKLIKRYKKSDMYDRSAVDNISIITDGRVLVTKHNIVSYPITIEKIYEKSLNSFLDLGDWNVQEEEEAVQNASFKVSVNPGVGFRYKVKNIKLQPRKSTEDGMDVFSWEVKNLKAIKPEEDSKPWKVLPHISFATNNIEFDGLPGDMSTWKGFGIWQQTLNKDVSSLSPQREEEIKKMVAGFANDKEKARFLYEYMQKNTRYVSIQLGIGGLKPFSAAFVDEKKYGDCKALTNYMYTLLKIAGIKSYYTLIRAGENEEPADEDFVNDSFNHIVLCVPFKNDTTWLECTSTTNPFGKLGTFTENRNALIVTEEGGKLVNTPASKLDDNVFDSQTTITVGDDGIARTKIAIKATGEYRDMYIHMSTLKADEQKKFLINALNLRQPDLFELSHQNDKDGIKEILLDLAYTDLSDMKAGNKYFYKPRVFDIYHATFPPTENRKTDFYFPHPMLKKNTTSIVIPGDFEVESLPADVDMNFSYGSYKVKYLYDAGKHEINSTTIFTLKNHVIPAAKYSEMQKFMDDISKSMSKKLVIKKKA</sequence>
<dbReference type="Gene3D" id="2.60.120.1130">
    <property type="match status" value="1"/>
</dbReference>
<dbReference type="InterPro" id="IPR024618">
    <property type="entry name" value="DUF3857"/>
</dbReference>
<gene>
    <name evidence="3" type="ORF">F1649_16820</name>
</gene>
<organism evidence="3 4">
    <name type="scientific">Arcticibacter tournemirensis</name>
    <dbReference type="NCBI Taxonomy" id="699437"/>
    <lineage>
        <taxon>Bacteria</taxon>
        <taxon>Pseudomonadati</taxon>
        <taxon>Bacteroidota</taxon>
        <taxon>Sphingobacteriia</taxon>
        <taxon>Sphingobacteriales</taxon>
        <taxon>Sphingobacteriaceae</taxon>
        <taxon>Arcticibacter</taxon>
    </lineage>
</organism>
<comment type="caution">
    <text evidence="3">The sequence shown here is derived from an EMBL/GenBank/DDBJ whole genome shotgun (WGS) entry which is preliminary data.</text>
</comment>
<accession>A0A5M9GX56</accession>
<feature type="domain" description="DUF3857" evidence="2">
    <location>
        <begin position="67"/>
        <end position="227"/>
    </location>
</feature>
<dbReference type="Gene3D" id="3.10.620.30">
    <property type="match status" value="1"/>
</dbReference>
<proteinExistence type="predicted"/>